<sequence>MWDLKQLLCTNQATPAATPWICMAVGEDNSPFRPGTVRVVICCHTDSAKDVMYCEVVRG</sequence>
<proteinExistence type="predicted"/>
<keyword evidence="2" id="KW-1185">Reference proteome</keyword>
<dbReference type="AlphaFoldDB" id="A0A2U9B205"/>
<name>A0A2U9B205_SCOMX</name>
<dbReference type="Proteomes" id="UP000246464">
    <property type="component" value="Chromosome 2"/>
</dbReference>
<accession>A0A2U9B205</accession>
<evidence type="ECO:0000313" key="2">
    <source>
        <dbReference type="Proteomes" id="UP000246464"/>
    </source>
</evidence>
<dbReference type="EMBL" id="CP026244">
    <property type="protein sequence ID" value="AWO97972.1"/>
    <property type="molecule type" value="Genomic_DNA"/>
</dbReference>
<gene>
    <name evidence="1" type="ORF">SMAX5B_005447</name>
</gene>
<evidence type="ECO:0000313" key="1">
    <source>
        <dbReference type="EMBL" id="AWO97972.1"/>
    </source>
</evidence>
<organism evidence="1 2">
    <name type="scientific">Scophthalmus maximus</name>
    <name type="common">Turbot</name>
    <name type="synonym">Psetta maxima</name>
    <dbReference type="NCBI Taxonomy" id="52904"/>
    <lineage>
        <taxon>Eukaryota</taxon>
        <taxon>Metazoa</taxon>
        <taxon>Chordata</taxon>
        <taxon>Craniata</taxon>
        <taxon>Vertebrata</taxon>
        <taxon>Euteleostomi</taxon>
        <taxon>Actinopterygii</taxon>
        <taxon>Neopterygii</taxon>
        <taxon>Teleostei</taxon>
        <taxon>Neoteleostei</taxon>
        <taxon>Acanthomorphata</taxon>
        <taxon>Carangaria</taxon>
        <taxon>Pleuronectiformes</taxon>
        <taxon>Pleuronectoidei</taxon>
        <taxon>Scophthalmidae</taxon>
        <taxon>Scophthalmus</taxon>
    </lineage>
</organism>
<reference evidence="1 2" key="1">
    <citation type="submission" date="2017-12" db="EMBL/GenBank/DDBJ databases">
        <title>Integrating genomic resources of turbot (Scophthalmus maximus) in depth evaluation of genetic and physical mapping variation across individuals.</title>
        <authorList>
            <person name="Martinez P."/>
        </authorList>
    </citation>
    <scope>NUCLEOTIDE SEQUENCE [LARGE SCALE GENOMIC DNA]</scope>
</reference>
<protein>
    <submittedName>
        <fullName evidence="1">Uncharacterized protein</fullName>
    </submittedName>
</protein>